<name>Q21PK0_SACD2</name>
<dbReference type="eggNOG" id="ENOG50318F8">
    <property type="taxonomic scope" value="Bacteria"/>
</dbReference>
<keyword evidence="2" id="KW-1185">Reference proteome</keyword>
<dbReference type="HOGENOM" id="CLU_1168853_0_0_6"/>
<evidence type="ECO:0000313" key="1">
    <source>
        <dbReference type="EMBL" id="ABD79379.1"/>
    </source>
</evidence>
<evidence type="ECO:0008006" key="3">
    <source>
        <dbReference type="Google" id="ProtNLM"/>
    </source>
</evidence>
<dbReference type="AlphaFoldDB" id="Q21PK0"/>
<reference evidence="1 2" key="1">
    <citation type="journal article" date="2008" name="PLoS Genet.">
        <title>Complete genome sequence of the complex carbohydrate-degrading marine bacterium, Saccharophagus degradans strain 2-40 T.</title>
        <authorList>
            <person name="Weiner R.M."/>
            <person name="Taylor L.E.II."/>
            <person name="Henrissat B."/>
            <person name="Hauser L."/>
            <person name="Land M."/>
            <person name="Coutinho P.M."/>
            <person name="Rancurel C."/>
            <person name="Saunders E.H."/>
            <person name="Longmire A.G."/>
            <person name="Zhang H."/>
            <person name="Bayer E.A."/>
            <person name="Gilbert H.J."/>
            <person name="Larimer F."/>
            <person name="Zhulin I.B."/>
            <person name="Ekborg N.A."/>
            <person name="Lamed R."/>
            <person name="Richardson P.M."/>
            <person name="Borovok I."/>
            <person name="Hutcheson S."/>
        </authorList>
    </citation>
    <scope>NUCLEOTIDE SEQUENCE [LARGE SCALE GENOMIC DNA]</scope>
    <source>
        <strain evidence="2">2-40 / ATCC 43961 / DSM 17024</strain>
    </source>
</reference>
<dbReference type="Proteomes" id="UP000001947">
    <property type="component" value="Chromosome"/>
</dbReference>
<proteinExistence type="predicted"/>
<dbReference type="EMBL" id="CP000282">
    <property type="protein sequence ID" value="ABD79379.1"/>
    <property type="molecule type" value="Genomic_DNA"/>
</dbReference>
<evidence type="ECO:0000313" key="2">
    <source>
        <dbReference type="Proteomes" id="UP000001947"/>
    </source>
</evidence>
<accession>Q21PK0</accession>
<dbReference type="OrthoDB" id="5518417at2"/>
<dbReference type="GeneID" id="98611827"/>
<sequence>MASYLGDCRLCFEKNIEIRKSHIVPEFAYEKIYNQKHVFKPIAIDNKNIKWEQCGYRERLLCQKCETKLSLWEGSFSLVVKELSAKSYQKLTVTETAGIELVGGFNYLHIKLAVLSIFWRMSISKLHMFSEYELGPYAELFRNILHEGSFVSQNEYSIVISRLNYRGSYYPGVLMPLSRGRYDGCITIQSLVLNGFLIELHVNDGRYRKPEVEYFHVRESGKFILACRNLEEVYVNLGSLAKRFREPDVISFFNKT</sequence>
<dbReference type="KEGG" id="sde:Sde_0115"/>
<organism evidence="1 2">
    <name type="scientific">Saccharophagus degradans (strain 2-40 / ATCC 43961 / DSM 17024)</name>
    <dbReference type="NCBI Taxonomy" id="203122"/>
    <lineage>
        <taxon>Bacteria</taxon>
        <taxon>Pseudomonadati</taxon>
        <taxon>Pseudomonadota</taxon>
        <taxon>Gammaproteobacteria</taxon>
        <taxon>Cellvibrionales</taxon>
        <taxon>Cellvibrionaceae</taxon>
        <taxon>Saccharophagus</taxon>
    </lineage>
</organism>
<protein>
    <recommendedName>
        <fullName evidence="3">HNH endonuclease 5 domain-containing protein</fullName>
    </recommendedName>
</protein>
<gene>
    <name evidence="1" type="ordered locus">Sde_0115</name>
</gene>
<dbReference type="RefSeq" id="WP_011466603.1">
    <property type="nucleotide sequence ID" value="NC_007912.1"/>
</dbReference>